<dbReference type="EMBL" id="QFRJ01000002">
    <property type="protein sequence ID" value="PWH86325.1"/>
    <property type="molecule type" value="Genomic_DNA"/>
</dbReference>
<name>A0A2U2XEV9_9FLAO</name>
<feature type="compositionally biased region" description="Basic and acidic residues" evidence="1">
    <location>
        <begin position="419"/>
        <end position="439"/>
    </location>
</feature>
<dbReference type="InterPro" id="IPR001846">
    <property type="entry name" value="VWF_type-D"/>
</dbReference>
<keyword evidence="5" id="KW-1185">Reference proteome</keyword>
<dbReference type="Proteomes" id="UP000245370">
    <property type="component" value="Unassembled WGS sequence"/>
</dbReference>
<proteinExistence type="predicted"/>
<evidence type="ECO:0000256" key="1">
    <source>
        <dbReference type="SAM" id="MobiDB-lite"/>
    </source>
</evidence>
<organism evidence="4 5">
    <name type="scientific">Brumimicrobium oceani</name>
    <dbReference type="NCBI Taxonomy" id="2100725"/>
    <lineage>
        <taxon>Bacteria</taxon>
        <taxon>Pseudomonadati</taxon>
        <taxon>Bacteroidota</taxon>
        <taxon>Flavobacteriia</taxon>
        <taxon>Flavobacteriales</taxon>
        <taxon>Crocinitomicaceae</taxon>
        <taxon>Brumimicrobium</taxon>
    </lineage>
</organism>
<feature type="signal peptide" evidence="2">
    <location>
        <begin position="1"/>
        <end position="18"/>
    </location>
</feature>
<feature type="compositionally biased region" description="Low complexity" evidence="1">
    <location>
        <begin position="467"/>
        <end position="482"/>
    </location>
</feature>
<sequence>MKYYTLLLAQIFAFSLWANIQSAPVPFQRQDSDHIKEILKTWNATKGEYLYESMAALVMHEKQPERPSNVNQTPYEMLQTMDSHRVERLQRIAASELQNERNTHRGDRFYWEDWRNYLNSTQCDMNRNGKSSGDPHMRTFDGEAYDFQNAGDYLLTASDDNSFMIQTQQKRISESVALNSAVAMNVNGDLLTFTSVLKDSGEKMIHVNGQEIQTEKTDLVLPQGGIVNYKNSKYFVKWPTGEQLSIGERSFKDAKLFDLNIYVPSCNEDYYGLLGNNDGNRKNDLVAYDEEAKNEISRETAAQTSEEIFGANRRNPEVLARVSSELFFITRNYGNQFQLSDSTSLLRNQMTDLPDSIRYPKELLTLAQLDDEQIETGLRKAREAGVAEEDLFEAVYDYGYLGLEPIAFRDDYVAPKEIKRSQEPELDKSGNKLKGEEKPNSQIRISPAIFIGTGVRVTPPRTHRPNPHTNPRPNTRRTGTTPRPTPPRGGRR</sequence>
<dbReference type="OrthoDB" id="574668at2"/>
<accession>A0A2U2XEV9</accession>
<comment type="caution">
    <text evidence="4">The sequence shown here is derived from an EMBL/GenBank/DDBJ whole genome shotgun (WGS) entry which is preliminary data.</text>
</comment>
<reference evidence="4 5" key="1">
    <citation type="submission" date="2018-05" db="EMBL/GenBank/DDBJ databases">
        <title>Brumimicrobium oceani sp. nov., isolated from coastal sediment.</title>
        <authorList>
            <person name="Kou Y."/>
        </authorList>
    </citation>
    <scope>NUCLEOTIDE SEQUENCE [LARGE SCALE GENOMIC DNA]</scope>
    <source>
        <strain evidence="4 5">C305</strain>
    </source>
</reference>
<dbReference type="PROSITE" id="PS51233">
    <property type="entry name" value="VWFD"/>
    <property type="match status" value="1"/>
</dbReference>
<evidence type="ECO:0000259" key="3">
    <source>
        <dbReference type="PROSITE" id="PS51233"/>
    </source>
</evidence>
<dbReference type="RefSeq" id="WP_109358436.1">
    <property type="nucleotide sequence ID" value="NZ_QFRJ01000002.1"/>
</dbReference>
<evidence type="ECO:0000313" key="4">
    <source>
        <dbReference type="EMBL" id="PWH86325.1"/>
    </source>
</evidence>
<feature type="compositionally biased region" description="Pro residues" evidence="1">
    <location>
        <begin position="483"/>
        <end position="492"/>
    </location>
</feature>
<evidence type="ECO:0000256" key="2">
    <source>
        <dbReference type="SAM" id="SignalP"/>
    </source>
</evidence>
<dbReference type="Pfam" id="PF00094">
    <property type="entry name" value="VWD"/>
    <property type="match status" value="1"/>
</dbReference>
<protein>
    <recommendedName>
        <fullName evidence="3">VWFD domain-containing protein</fullName>
    </recommendedName>
</protein>
<feature type="domain" description="VWFD" evidence="3">
    <location>
        <begin position="127"/>
        <end position="321"/>
    </location>
</feature>
<evidence type="ECO:0000313" key="5">
    <source>
        <dbReference type="Proteomes" id="UP000245370"/>
    </source>
</evidence>
<feature type="chain" id="PRO_5015440622" description="VWFD domain-containing protein" evidence="2">
    <location>
        <begin position="19"/>
        <end position="492"/>
    </location>
</feature>
<gene>
    <name evidence="4" type="ORF">DIT68_03545</name>
</gene>
<feature type="region of interest" description="Disordered" evidence="1">
    <location>
        <begin position="419"/>
        <end position="492"/>
    </location>
</feature>
<reference evidence="4 5" key="2">
    <citation type="submission" date="2018-05" db="EMBL/GenBank/DDBJ databases">
        <authorList>
            <person name="Lanie J.A."/>
            <person name="Ng W.-L."/>
            <person name="Kazmierczak K.M."/>
            <person name="Andrzejewski T.M."/>
            <person name="Davidsen T.M."/>
            <person name="Wayne K.J."/>
            <person name="Tettelin H."/>
            <person name="Glass J.I."/>
            <person name="Rusch D."/>
            <person name="Podicherti R."/>
            <person name="Tsui H.-C.T."/>
            <person name="Winkler M.E."/>
        </authorList>
    </citation>
    <scope>NUCLEOTIDE SEQUENCE [LARGE SCALE GENOMIC DNA]</scope>
    <source>
        <strain evidence="4 5">C305</strain>
    </source>
</reference>
<keyword evidence="2" id="KW-0732">Signal</keyword>
<dbReference type="AlphaFoldDB" id="A0A2U2XEV9"/>